<dbReference type="InterPro" id="IPR011333">
    <property type="entry name" value="SKP1/BTB/POZ_sf"/>
</dbReference>
<evidence type="ECO:0000313" key="3">
    <source>
        <dbReference type="Proteomes" id="UP000664132"/>
    </source>
</evidence>
<dbReference type="OrthoDB" id="6359816at2759"/>
<gene>
    <name evidence="2" type="ORF">IFR04_005121</name>
</gene>
<proteinExistence type="predicted"/>
<comment type="caution">
    <text evidence="2">The sequence shown here is derived from an EMBL/GenBank/DDBJ whole genome shotgun (WGS) entry which is preliminary data.</text>
</comment>
<dbReference type="EMBL" id="JAFJYH010000060">
    <property type="protein sequence ID" value="KAG4421745.1"/>
    <property type="molecule type" value="Genomic_DNA"/>
</dbReference>
<dbReference type="Gene3D" id="3.30.710.10">
    <property type="entry name" value="Potassium Channel Kv1.1, Chain A"/>
    <property type="match status" value="1"/>
</dbReference>
<keyword evidence="3" id="KW-1185">Reference proteome</keyword>
<evidence type="ECO:0008006" key="4">
    <source>
        <dbReference type="Google" id="ProtNLM"/>
    </source>
</evidence>
<dbReference type="AlphaFoldDB" id="A0A8H7TM22"/>
<accession>A0A8H7TM22</accession>
<protein>
    <recommendedName>
        <fullName evidence="4">BTB domain-containing protein</fullName>
    </recommendedName>
</protein>
<reference evidence="2" key="1">
    <citation type="submission" date="2021-02" db="EMBL/GenBank/DDBJ databases">
        <title>Genome sequence Cadophora malorum strain M34.</title>
        <authorList>
            <person name="Stefanovic E."/>
            <person name="Vu D."/>
            <person name="Scully C."/>
            <person name="Dijksterhuis J."/>
            <person name="Roader J."/>
            <person name="Houbraken J."/>
        </authorList>
    </citation>
    <scope>NUCLEOTIDE SEQUENCE</scope>
    <source>
        <strain evidence="2">M34</strain>
    </source>
</reference>
<sequence>MPPRPNVNMDARLKSLFETGKCHDLLIRCNDEIFKVHRAVDVKIAEFDMSSDELRVVKAFVEFLYKGFYSFDDRTSIDECHSDEGCASENGHSGPSMHLPTPGGWSESTSAQLPLRLENAEDDAEQLCKIHRAKDRRFHVKMYIAGDFLQCSGSQGFCLE</sequence>
<organism evidence="2 3">
    <name type="scientific">Cadophora malorum</name>
    <dbReference type="NCBI Taxonomy" id="108018"/>
    <lineage>
        <taxon>Eukaryota</taxon>
        <taxon>Fungi</taxon>
        <taxon>Dikarya</taxon>
        <taxon>Ascomycota</taxon>
        <taxon>Pezizomycotina</taxon>
        <taxon>Leotiomycetes</taxon>
        <taxon>Helotiales</taxon>
        <taxon>Ploettnerulaceae</taxon>
        <taxon>Cadophora</taxon>
    </lineage>
</organism>
<evidence type="ECO:0000256" key="1">
    <source>
        <dbReference type="SAM" id="MobiDB-lite"/>
    </source>
</evidence>
<dbReference type="SUPFAM" id="SSF54695">
    <property type="entry name" value="POZ domain"/>
    <property type="match status" value="1"/>
</dbReference>
<name>A0A8H7TM22_9HELO</name>
<dbReference type="Proteomes" id="UP000664132">
    <property type="component" value="Unassembled WGS sequence"/>
</dbReference>
<evidence type="ECO:0000313" key="2">
    <source>
        <dbReference type="EMBL" id="KAG4421745.1"/>
    </source>
</evidence>
<feature type="region of interest" description="Disordered" evidence="1">
    <location>
        <begin position="83"/>
        <end position="109"/>
    </location>
</feature>